<gene>
    <name evidence="2" type="ORF">A6R68_21235</name>
</gene>
<evidence type="ECO:0000313" key="3">
    <source>
        <dbReference type="Proteomes" id="UP000092124"/>
    </source>
</evidence>
<dbReference type="Proteomes" id="UP000092124">
    <property type="component" value="Unassembled WGS sequence"/>
</dbReference>
<proteinExistence type="predicted"/>
<sequence>SGSLRAKFDLSEGPSKPTTLAVQFLSEGNTLSGVDIELVGTGYRLSLVKKRFATVSQKNQEQIGPTHELLLLLRKHQSVPTEDVILGDELKRKELHVPESCTGKTLLPQPTQFLEIGSRSSGKGLGAFVSVGILLMDEVLRFALNSTILKPTRSSGSDSRNIWRTNLLRTPDSPPEYRTETVASSCEPKPGPNPSSVQILTVNKSDLIVLEPKNKRKQQFRGEFLTPPSKGPAPPFEGLGLDTDKTDGAAVAAVQMEGKIF</sequence>
<reference evidence="2 3" key="1">
    <citation type="submission" date="2016-06" db="EMBL/GenBank/DDBJ databases">
        <title>The Draft Genome Sequence and Annotation of the Desert Woodrat Neotoma lepida.</title>
        <authorList>
            <person name="Campbell M."/>
            <person name="Oakeson K.F."/>
            <person name="Yandell M."/>
            <person name="Halpert J.R."/>
            <person name="Dearing D."/>
        </authorList>
    </citation>
    <scope>NUCLEOTIDE SEQUENCE [LARGE SCALE GENOMIC DNA]</scope>
    <source>
        <strain evidence="2">417</strain>
        <tissue evidence="2">Liver</tissue>
    </source>
</reference>
<organism evidence="2 3">
    <name type="scientific">Neotoma lepida</name>
    <name type="common">Desert woodrat</name>
    <dbReference type="NCBI Taxonomy" id="56216"/>
    <lineage>
        <taxon>Eukaryota</taxon>
        <taxon>Metazoa</taxon>
        <taxon>Chordata</taxon>
        <taxon>Craniata</taxon>
        <taxon>Vertebrata</taxon>
        <taxon>Euteleostomi</taxon>
        <taxon>Mammalia</taxon>
        <taxon>Eutheria</taxon>
        <taxon>Euarchontoglires</taxon>
        <taxon>Glires</taxon>
        <taxon>Rodentia</taxon>
        <taxon>Myomorpha</taxon>
        <taxon>Muroidea</taxon>
        <taxon>Cricetidae</taxon>
        <taxon>Neotominae</taxon>
        <taxon>Neotoma</taxon>
    </lineage>
</organism>
<comment type="caution">
    <text evidence="2">The sequence shown here is derived from an EMBL/GenBank/DDBJ whole genome shotgun (WGS) entry which is preliminary data.</text>
</comment>
<evidence type="ECO:0000313" key="2">
    <source>
        <dbReference type="EMBL" id="OBS80562.1"/>
    </source>
</evidence>
<name>A0A1A6HS65_NEOLE</name>
<dbReference type="AlphaFoldDB" id="A0A1A6HS65"/>
<feature type="non-terminal residue" evidence="2">
    <location>
        <position position="1"/>
    </location>
</feature>
<accession>A0A1A6HS65</accession>
<feature type="region of interest" description="Disordered" evidence="1">
    <location>
        <begin position="221"/>
        <end position="244"/>
    </location>
</feature>
<evidence type="ECO:0000256" key="1">
    <source>
        <dbReference type="SAM" id="MobiDB-lite"/>
    </source>
</evidence>
<keyword evidence="3" id="KW-1185">Reference proteome</keyword>
<feature type="non-terminal residue" evidence="2">
    <location>
        <position position="261"/>
    </location>
</feature>
<dbReference type="OrthoDB" id="5593455at2759"/>
<dbReference type="STRING" id="56216.A0A1A6HS65"/>
<feature type="region of interest" description="Disordered" evidence="1">
    <location>
        <begin position="166"/>
        <end position="196"/>
    </location>
</feature>
<protein>
    <submittedName>
        <fullName evidence="2">Uncharacterized protein</fullName>
    </submittedName>
</protein>
<dbReference type="EMBL" id="LZPO01017339">
    <property type="protein sequence ID" value="OBS80562.1"/>
    <property type="molecule type" value="Genomic_DNA"/>
</dbReference>